<comment type="subcellular location">
    <subcellularLocation>
        <location evidence="1">Membrane</location>
        <topology evidence="1">Multi-pass membrane protein</topology>
    </subcellularLocation>
</comment>
<dbReference type="GO" id="GO:0016020">
    <property type="term" value="C:membrane"/>
    <property type="evidence" value="ECO:0007669"/>
    <property type="project" value="UniProtKB-SubCell"/>
</dbReference>
<dbReference type="OrthoDB" id="9762947at2"/>
<evidence type="ECO:0000256" key="6">
    <source>
        <dbReference type="SAM" id="Phobius"/>
    </source>
</evidence>
<dbReference type="EMBL" id="PSZM01000044">
    <property type="protein sequence ID" value="PQL90900.1"/>
    <property type="molecule type" value="Genomic_DNA"/>
</dbReference>
<feature type="transmembrane region" description="Helical" evidence="6">
    <location>
        <begin position="162"/>
        <end position="180"/>
    </location>
</feature>
<evidence type="ECO:0000256" key="5">
    <source>
        <dbReference type="ARBA" id="ARBA00023136"/>
    </source>
</evidence>
<feature type="transmembrane region" description="Helical" evidence="6">
    <location>
        <begin position="536"/>
        <end position="557"/>
    </location>
</feature>
<evidence type="ECO:0000256" key="2">
    <source>
        <dbReference type="ARBA" id="ARBA00022448"/>
    </source>
</evidence>
<protein>
    <submittedName>
        <fullName evidence="7">Amino acid permease</fullName>
    </submittedName>
</protein>
<dbReference type="PANTHER" id="PTHR43243">
    <property type="entry name" value="INNER MEMBRANE TRANSPORTER YGJI-RELATED"/>
    <property type="match status" value="1"/>
</dbReference>
<proteinExistence type="predicted"/>
<keyword evidence="5 6" id="KW-0472">Membrane</keyword>
<feature type="transmembrane region" description="Helical" evidence="6">
    <location>
        <begin position="101"/>
        <end position="125"/>
    </location>
</feature>
<dbReference type="AlphaFoldDB" id="A0A2S8A8Q4"/>
<comment type="caution">
    <text evidence="7">The sequence shown here is derived from an EMBL/GenBank/DDBJ whole genome shotgun (WGS) entry which is preliminary data.</text>
</comment>
<feature type="transmembrane region" description="Helical" evidence="6">
    <location>
        <begin position="389"/>
        <end position="407"/>
    </location>
</feature>
<reference evidence="7 8" key="1">
    <citation type="submission" date="2018-02" db="EMBL/GenBank/DDBJ databases">
        <title>Genome sequences of Apibacter spp., gut symbionts of Asian honey bees.</title>
        <authorList>
            <person name="Kwong W.K."/>
            <person name="Steele M.I."/>
            <person name="Moran N.A."/>
        </authorList>
    </citation>
    <scope>NUCLEOTIDE SEQUENCE [LARGE SCALE GENOMIC DNA]</scope>
    <source>
        <strain evidence="8">wkB301</strain>
    </source>
</reference>
<dbReference type="Pfam" id="PF13520">
    <property type="entry name" value="AA_permease_2"/>
    <property type="match status" value="1"/>
</dbReference>
<evidence type="ECO:0000256" key="1">
    <source>
        <dbReference type="ARBA" id="ARBA00004141"/>
    </source>
</evidence>
<sequence>MLFKRKSIEKIIEESGKKSKLKRSLSAMALVALGVGVVVGAGLFSVTGQAAGDYAGPGIMISFIIAAIGCALAGLCYAEFASMIPVAGSAYTYSYATMGEFIAWIIGWDLVLEYSVAAAAVASSWTGYFNQLLLNFNIHFPPELLKTPFETFELDNGTTVNGIINLPAAFMVCLMSFILMRGTKGSALFNNFIVVLKVLIVLLFIALGFKFVNPENLTPLIPHNTTGKFGEYGWSGIFRAAGLVFFAYIGFDAVSTTAQETKNPKRNMPIGILGSLLICTILYVAFAYVLTGVVNYKEFGTANNSDALAPIVTAIKNMGTVGPDGSIVPAYPWLNIFIIASVLLGYSSIILVMLLGQSRVFYSMSQDGLIPKIFSDIYPKFKTPVKSNFIFMIFISLFAAFIPGKVVSEMTSIGTLFAFVLVCIGVIILRKKNPDASRGFKTPWVPYIPILGAITCLFIMLSLPMDTWIRLVAWMIIGMDVYLVYGIVKSKIAIHDTLTDRAYSYKITSISGIILCFILGVMTYCHHSLINKNDSLLIYFSSTLCIFNFLFYIYYIIKAKNLLNK</sequence>
<evidence type="ECO:0000313" key="7">
    <source>
        <dbReference type="EMBL" id="PQL90900.1"/>
    </source>
</evidence>
<feature type="transmembrane region" description="Helical" evidence="6">
    <location>
        <begin position="232"/>
        <end position="251"/>
    </location>
</feature>
<name>A0A2S8A8Q4_9FLAO</name>
<evidence type="ECO:0000313" key="8">
    <source>
        <dbReference type="Proteomes" id="UP000238042"/>
    </source>
</evidence>
<dbReference type="GO" id="GO:0015171">
    <property type="term" value="F:amino acid transmembrane transporter activity"/>
    <property type="evidence" value="ECO:0007669"/>
    <property type="project" value="TreeGrafter"/>
</dbReference>
<feature type="transmembrane region" description="Helical" evidence="6">
    <location>
        <begin position="333"/>
        <end position="355"/>
    </location>
</feature>
<feature type="transmembrane region" description="Helical" evidence="6">
    <location>
        <begin position="58"/>
        <end position="80"/>
    </location>
</feature>
<dbReference type="Gene3D" id="1.20.1740.10">
    <property type="entry name" value="Amino acid/polyamine transporter I"/>
    <property type="match status" value="1"/>
</dbReference>
<dbReference type="PANTHER" id="PTHR43243:SF4">
    <property type="entry name" value="CATIONIC AMINO ACID TRANSPORTER 4"/>
    <property type="match status" value="1"/>
</dbReference>
<keyword evidence="8" id="KW-1185">Reference proteome</keyword>
<gene>
    <name evidence="7" type="ORF">C4S77_09540</name>
</gene>
<dbReference type="Proteomes" id="UP000238042">
    <property type="component" value="Unassembled WGS sequence"/>
</dbReference>
<feature type="transmembrane region" description="Helical" evidence="6">
    <location>
        <begin position="272"/>
        <end position="290"/>
    </location>
</feature>
<keyword evidence="4 6" id="KW-1133">Transmembrane helix</keyword>
<feature type="transmembrane region" description="Helical" evidence="6">
    <location>
        <begin position="192"/>
        <end position="212"/>
    </location>
</feature>
<dbReference type="RefSeq" id="WP_105247345.1">
    <property type="nucleotide sequence ID" value="NZ_PSZM01000044.1"/>
</dbReference>
<keyword evidence="2" id="KW-0813">Transport</keyword>
<feature type="transmembrane region" description="Helical" evidence="6">
    <location>
        <begin position="25"/>
        <end position="46"/>
    </location>
</feature>
<organism evidence="7 8">
    <name type="scientific">Apibacter adventoris</name>
    <dbReference type="NCBI Taxonomy" id="1679466"/>
    <lineage>
        <taxon>Bacteria</taxon>
        <taxon>Pseudomonadati</taxon>
        <taxon>Bacteroidota</taxon>
        <taxon>Flavobacteriia</taxon>
        <taxon>Flavobacteriales</taxon>
        <taxon>Weeksellaceae</taxon>
        <taxon>Apibacter</taxon>
    </lineage>
</organism>
<feature type="transmembrane region" description="Helical" evidence="6">
    <location>
        <begin position="467"/>
        <end position="488"/>
    </location>
</feature>
<evidence type="ECO:0000256" key="3">
    <source>
        <dbReference type="ARBA" id="ARBA00022692"/>
    </source>
</evidence>
<accession>A0A2S8A8Q4</accession>
<dbReference type="PIRSF" id="PIRSF006060">
    <property type="entry name" value="AA_transporter"/>
    <property type="match status" value="1"/>
</dbReference>
<feature type="transmembrane region" description="Helical" evidence="6">
    <location>
        <begin position="442"/>
        <end position="461"/>
    </location>
</feature>
<feature type="transmembrane region" description="Helical" evidence="6">
    <location>
        <begin position="509"/>
        <end position="530"/>
    </location>
</feature>
<dbReference type="InterPro" id="IPR002293">
    <property type="entry name" value="AA/rel_permease1"/>
</dbReference>
<feature type="transmembrane region" description="Helical" evidence="6">
    <location>
        <begin position="413"/>
        <end position="430"/>
    </location>
</feature>
<keyword evidence="3 6" id="KW-0812">Transmembrane</keyword>
<evidence type="ECO:0000256" key="4">
    <source>
        <dbReference type="ARBA" id="ARBA00022989"/>
    </source>
</evidence>